<evidence type="ECO:0000313" key="2">
    <source>
        <dbReference type="EMBL" id="KIJ91941.1"/>
    </source>
</evidence>
<dbReference type="Proteomes" id="UP000054477">
    <property type="component" value="Unassembled WGS sequence"/>
</dbReference>
<dbReference type="EMBL" id="KN838953">
    <property type="protein sequence ID" value="KIJ91941.1"/>
    <property type="molecule type" value="Genomic_DNA"/>
</dbReference>
<evidence type="ECO:0000256" key="1">
    <source>
        <dbReference type="SAM" id="MobiDB-lite"/>
    </source>
</evidence>
<gene>
    <name evidence="2" type="ORF">K443DRAFT_114338</name>
</gene>
<reference evidence="3" key="2">
    <citation type="submission" date="2015-01" db="EMBL/GenBank/DDBJ databases">
        <title>Evolutionary Origins and Diversification of the Mycorrhizal Mutualists.</title>
        <authorList>
            <consortium name="DOE Joint Genome Institute"/>
            <consortium name="Mycorrhizal Genomics Consortium"/>
            <person name="Kohler A."/>
            <person name="Kuo A."/>
            <person name="Nagy L.G."/>
            <person name="Floudas D."/>
            <person name="Copeland A."/>
            <person name="Barry K.W."/>
            <person name="Cichocki N."/>
            <person name="Veneault-Fourrey C."/>
            <person name="LaButti K."/>
            <person name="Lindquist E.A."/>
            <person name="Lipzen A."/>
            <person name="Lundell T."/>
            <person name="Morin E."/>
            <person name="Murat C."/>
            <person name="Riley R."/>
            <person name="Ohm R."/>
            <person name="Sun H."/>
            <person name="Tunlid A."/>
            <person name="Henrissat B."/>
            <person name="Grigoriev I.V."/>
            <person name="Hibbett D.S."/>
            <person name="Martin F."/>
        </authorList>
    </citation>
    <scope>NUCLEOTIDE SEQUENCE [LARGE SCALE GENOMIC DNA]</scope>
    <source>
        <strain evidence="3">LaAM-08-1</strain>
    </source>
</reference>
<feature type="compositionally biased region" description="Polar residues" evidence="1">
    <location>
        <begin position="35"/>
        <end position="59"/>
    </location>
</feature>
<reference evidence="2 3" key="1">
    <citation type="submission" date="2014-04" db="EMBL/GenBank/DDBJ databases">
        <authorList>
            <consortium name="DOE Joint Genome Institute"/>
            <person name="Kuo A."/>
            <person name="Kohler A."/>
            <person name="Nagy L.G."/>
            <person name="Floudas D."/>
            <person name="Copeland A."/>
            <person name="Barry K.W."/>
            <person name="Cichocki N."/>
            <person name="Veneault-Fourrey C."/>
            <person name="LaButti K."/>
            <person name="Lindquist E.A."/>
            <person name="Lipzen A."/>
            <person name="Lundell T."/>
            <person name="Morin E."/>
            <person name="Murat C."/>
            <person name="Sun H."/>
            <person name="Tunlid A."/>
            <person name="Henrissat B."/>
            <person name="Grigoriev I.V."/>
            <person name="Hibbett D.S."/>
            <person name="Martin F."/>
            <person name="Nordberg H.P."/>
            <person name="Cantor M.N."/>
            <person name="Hua S.X."/>
        </authorList>
    </citation>
    <scope>NUCLEOTIDE SEQUENCE [LARGE SCALE GENOMIC DNA]</scope>
    <source>
        <strain evidence="2 3">LaAM-08-1</strain>
    </source>
</reference>
<accession>A0A0C9X2S4</accession>
<dbReference type="AlphaFoldDB" id="A0A0C9X2S4"/>
<protein>
    <submittedName>
        <fullName evidence="2">Unplaced genomic scaffold K443scaffold_418, whole genome shotgun sequence</fullName>
    </submittedName>
</protein>
<feature type="compositionally biased region" description="Low complexity" evidence="1">
    <location>
        <begin position="20"/>
        <end position="34"/>
    </location>
</feature>
<feature type="region of interest" description="Disordered" evidence="1">
    <location>
        <begin position="1"/>
        <end position="80"/>
    </location>
</feature>
<keyword evidence="3" id="KW-1185">Reference proteome</keyword>
<sequence>TTTHQWRREPTTKPYERQMRPTSTTPPSTAMTAQHDTPPTATTAQHQHPPTVTTAQPHPTNGEHGPLHPPPPTMRMARQM</sequence>
<name>A0A0C9X2S4_9AGAR</name>
<feature type="compositionally biased region" description="Basic and acidic residues" evidence="1">
    <location>
        <begin position="1"/>
        <end position="19"/>
    </location>
</feature>
<organism evidence="2 3">
    <name type="scientific">Laccaria amethystina LaAM-08-1</name>
    <dbReference type="NCBI Taxonomy" id="1095629"/>
    <lineage>
        <taxon>Eukaryota</taxon>
        <taxon>Fungi</taxon>
        <taxon>Dikarya</taxon>
        <taxon>Basidiomycota</taxon>
        <taxon>Agaricomycotina</taxon>
        <taxon>Agaricomycetes</taxon>
        <taxon>Agaricomycetidae</taxon>
        <taxon>Agaricales</taxon>
        <taxon>Agaricineae</taxon>
        <taxon>Hydnangiaceae</taxon>
        <taxon>Laccaria</taxon>
    </lineage>
</organism>
<proteinExistence type="predicted"/>
<feature type="non-terminal residue" evidence="2">
    <location>
        <position position="1"/>
    </location>
</feature>
<evidence type="ECO:0000313" key="3">
    <source>
        <dbReference type="Proteomes" id="UP000054477"/>
    </source>
</evidence>
<dbReference type="HOGENOM" id="CLU_2596566_0_0_1"/>